<dbReference type="Gene3D" id="3.40.50.2000">
    <property type="entry name" value="Glycogen Phosphorylase B"/>
    <property type="match status" value="2"/>
</dbReference>
<keyword evidence="4" id="KW-0328">Glycosyltransferase</keyword>
<dbReference type="EC" id="2.4.1.21" evidence="3"/>
<comment type="pathway">
    <text evidence="2">Glycan biosynthesis; starch biosynthesis.</text>
</comment>
<sequence>MGSLPKPDKLSICWELLHRIDSMIFTGLINTGEASDLRKLVLDYKVSVADVFTDTLQKRDAELLAELRHFSNGSKKSGYHIIHICTEMEPLVSVGSLAPYVSGLSCALQRKGHLVEVILPKYASLDLDGVQGLREIEAESYSYFNGQLHGNKIWTGVFSGIGVTFIQPLYYSSFFSRERVYGYSDDFERFTYFSRASLDYILKSGKQPDVLHIHNWETAIVGPLFWDIFVKQGLGSTRILLTCQSLDSQCLERPDKLALCGLDPDRLHRPDRLQDNNKTHLVNILKGGLVYSNKAVIMSSIHSKGRIVRSLGHGLESTLAVHQDKLLVAPSGFENSTWDPSNDKFLPENFCAEDLKGKTVCKVSLQQQLGLSKNASTILVGCIFSDLSDVAENVKAVVRDASMRGIQFIFMGNRALASFQEELEDGNVRFIDSHNDDLSHLIFAGSDIMLCQSFHDPVLQVPQKALKYGAAPIAVNLNDIGFRHFIDFDHGTSKISQFISSTFGNMSLSQALDEIKNNPSNWKRRIMDAMSQDFSWDAECCDIHVSAYSALKNL</sequence>
<dbReference type="Proteomes" id="UP001281410">
    <property type="component" value="Unassembled WGS sequence"/>
</dbReference>
<evidence type="ECO:0000313" key="9">
    <source>
        <dbReference type="Proteomes" id="UP001281410"/>
    </source>
</evidence>
<dbReference type="AlphaFoldDB" id="A0AAE0E6A8"/>
<dbReference type="EMBL" id="JANJYJ010000005">
    <property type="protein sequence ID" value="KAK3211073.1"/>
    <property type="molecule type" value="Genomic_DNA"/>
</dbReference>
<dbReference type="GO" id="GO:0019252">
    <property type="term" value="P:starch biosynthetic process"/>
    <property type="evidence" value="ECO:0007669"/>
    <property type="project" value="UniProtKB-KW"/>
</dbReference>
<keyword evidence="5" id="KW-0808">Transferase</keyword>
<protein>
    <recommendedName>
        <fullName evidence="3">starch synthase</fullName>
        <ecNumber evidence="3">2.4.1.21</ecNumber>
    </recommendedName>
</protein>
<accession>A0AAE0E6A8</accession>
<gene>
    <name evidence="8" type="ORF">Dsin_015779</name>
</gene>
<keyword evidence="9" id="KW-1185">Reference proteome</keyword>
<comment type="catalytic activity">
    <reaction evidence="1">
        <text>[(1-&gt;4)-alpha-D-glucosyl](n) + ADP-alpha-D-glucose = [(1-&gt;4)-alpha-D-glucosyl](n+1) + ADP + H(+)</text>
        <dbReference type="Rhea" id="RHEA:18189"/>
        <dbReference type="Rhea" id="RHEA-COMP:9584"/>
        <dbReference type="Rhea" id="RHEA-COMP:9587"/>
        <dbReference type="ChEBI" id="CHEBI:15378"/>
        <dbReference type="ChEBI" id="CHEBI:15444"/>
        <dbReference type="ChEBI" id="CHEBI:57498"/>
        <dbReference type="ChEBI" id="CHEBI:456216"/>
        <dbReference type="EC" id="2.4.1.21"/>
    </reaction>
</comment>
<reference evidence="8" key="1">
    <citation type="journal article" date="2023" name="Plant J.">
        <title>Genome sequences and population genomics provide insights into the demographic history, inbreeding, and mutation load of two 'living fossil' tree species of Dipteronia.</title>
        <authorList>
            <person name="Feng Y."/>
            <person name="Comes H.P."/>
            <person name="Chen J."/>
            <person name="Zhu S."/>
            <person name="Lu R."/>
            <person name="Zhang X."/>
            <person name="Li P."/>
            <person name="Qiu J."/>
            <person name="Olsen K.M."/>
            <person name="Qiu Y."/>
        </authorList>
    </citation>
    <scope>NUCLEOTIDE SEQUENCE</scope>
    <source>
        <strain evidence="8">NBL</strain>
    </source>
</reference>
<evidence type="ECO:0000256" key="2">
    <source>
        <dbReference type="ARBA" id="ARBA00004727"/>
    </source>
</evidence>
<comment type="caution">
    <text evidence="8">The sequence shown here is derived from an EMBL/GenBank/DDBJ whole genome shotgun (WGS) entry which is preliminary data.</text>
</comment>
<evidence type="ECO:0000256" key="1">
    <source>
        <dbReference type="ARBA" id="ARBA00001478"/>
    </source>
</evidence>
<dbReference type="InterPro" id="IPR013534">
    <property type="entry name" value="Starch_synth_cat_dom"/>
</dbReference>
<name>A0AAE0E6A8_9ROSI</name>
<proteinExistence type="predicted"/>
<evidence type="ECO:0000313" key="8">
    <source>
        <dbReference type="EMBL" id="KAK3211073.1"/>
    </source>
</evidence>
<evidence type="ECO:0000256" key="4">
    <source>
        <dbReference type="ARBA" id="ARBA00022676"/>
    </source>
</evidence>
<evidence type="ECO:0000256" key="3">
    <source>
        <dbReference type="ARBA" id="ARBA00012588"/>
    </source>
</evidence>
<keyword evidence="6" id="KW-0750">Starch biosynthesis</keyword>
<feature type="domain" description="Starch synthase catalytic" evidence="7">
    <location>
        <begin position="80"/>
        <end position="319"/>
    </location>
</feature>
<dbReference type="PANTHER" id="PTHR46083">
    <property type="match status" value="1"/>
</dbReference>
<evidence type="ECO:0000256" key="6">
    <source>
        <dbReference type="ARBA" id="ARBA00022922"/>
    </source>
</evidence>
<dbReference type="PANTHER" id="PTHR46083:SF3">
    <property type="entry name" value="UDP-GLYCOSYLTRANSFERASE SUPERFAMILY PROTEIN"/>
    <property type="match status" value="1"/>
</dbReference>
<evidence type="ECO:0000256" key="5">
    <source>
        <dbReference type="ARBA" id="ARBA00022679"/>
    </source>
</evidence>
<evidence type="ECO:0000259" key="7">
    <source>
        <dbReference type="Pfam" id="PF08323"/>
    </source>
</evidence>
<organism evidence="8 9">
    <name type="scientific">Dipteronia sinensis</name>
    <dbReference type="NCBI Taxonomy" id="43782"/>
    <lineage>
        <taxon>Eukaryota</taxon>
        <taxon>Viridiplantae</taxon>
        <taxon>Streptophyta</taxon>
        <taxon>Embryophyta</taxon>
        <taxon>Tracheophyta</taxon>
        <taxon>Spermatophyta</taxon>
        <taxon>Magnoliopsida</taxon>
        <taxon>eudicotyledons</taxon>
        <taxon>Gunneridae</taxon>
        <taxon>Pentapetalae</taxon>
        <taxon>rosids</taxon>
        <taxon>malvids</taxon>
        <taxon>Sapindales</taxon>
        <taxon>Sapindaceae</taxon>
        <taxon>Hippocastanoideae</taxon>
        <taxon>Acereae</taxon>
        <taxon>Dipteronia</taxon>
    </lineage>
</organism>
<dbReference type="SUPFAM" id="SSF53756">
    <property type="entry name" value="UDP-Glycosyltransferase/glycogen phosphorylase"/>
    <property type="match status" value="1"/>
</dbReference>
<dbReference type="Pfam" id="PF08323">
    <property type="entry name" value="Glyco_transf_5"/>
    <property type="match status" value="1"/>
</dbReference>
<dbReference type="GO" id="GO:0009011">
    <property type="term" value="F:alpha-1,4-glucan glucosyltransferase (ADP-glucose donor) activity"/>
    <property type="evidence" value="ECO:0007669"/>
    <property type="project" value="UniProtKB-EC"/>
</dbReference>